<protein>
    <submittedName>
        <fullName evidence="2">Uncharacterized protein</fullName>
    </submittedName>
</protein>
<evidence type="ECO:0000313" key="3">
    <source>
        <dbReference type="Proteomes" id="UP000784294"/>
    </source>
</evidence>
<dbReference type="Proteomes" id="UP000784294">
    <property type="component" value="Unassembled WGS sequence"/>
</dbReference>
<dbReference type="EMBL" id="CAAALY010255113">
    <property type="protein sequence ID" value="VEL37480.1"/>
    <property type="molecule type" value="Genomic_DNA"/>
</dbReference>
<proteinExistence type="predicted"/>
<dbReference type="AlphaFoldDB" id="A0A448XII6"/>
<reference evidence="2" key="1">
    <citation type="submission" date="2018-11" db="EMBL/GenBank/DDBJ databases">
        <authorList>
            <consortium name="Pathogen Informatics"/>
        </authorList>
    </citation>
    <scope>NUCLEOTIDE SEQUENCE</scope>
</reference>
<organism evidence="2 3">
    <name type="scientific">Protopolystoma xenopodis</name>
    <dbReference type="NCBI Taxonomy" id="117903"/>
    <lineage>
        <taxon>Eukaryota</taxon>
        <taxon>Metazoa</taxon>
        <taxon>Spiralia</taxon>
        <taxon>Lophotrochozoa</taxon>
        <taxon>Platyhelminthes</taxon>
        <taxon>Monogenea</taxon>
        <taxon>Polyopisthocotylea</taxon>
        <taxon>Polystomatidea</taxon>
        <taxon>Polystomatidae</taxon>
        <taxon>Protopolystoma</taxon>
    </lineage>
</organism>
<comment type="caution">
    <text evidence="2">The sequence shown here is derived from an EMBL/GenBank/DDBJ whole genome shotgun (WGS) entry which is preliminary data.</text>
</comment>
<name>A0A448XII6_9PLAT</name>
<accession>A0A448XII6</accession>
<sequence length="38" mass="4157">MGRGSLQDDGTVGENRYETSELGGGRRPRGCCTQLGWR</sequence>
<gene>
    <name evidence="2" type="ORF">PXEA_LOCUS30920</name>
</gene>
<keyword evidence="3" id="KW-1185">Reference proteome</keyword>
<evidence type="ECO:0000256" key="1">
    <source>
        <dbReference type="SAM" id="MobiDB-lite"/>
    </source>
</evidence>
<evidence type="ECO:0000313" key="2">
    <source>
        <dbReference type="EMBL" id="VEL37480.1"/>
    </source>
</evidence>
<feature type="region of interest" description="Disordered" evidence="1">
    <location>
        <begin position="1"/>
        <end position="38"/>
    </location>
</feature>